<dbReference type="RefSeq" id="WP_345369772.1">
    <property type="nucleotide sequence ID" value="NZ_BAABKD010000007.1"/>
</dbReference>
<keyword evidence="2" id="KW-1185">Reference proteome</keyword>
<sequence length="297" mass="32854">MRQIQWRWVAYFVLVGMSTGISAQPRPAQPLRLSIAPQVSEQAAQQWHVGQGTWRYQSTSAVRFVLGNYSPKLISGLASVPLGGVSIADQTSGWLGQHVQWRYGAAFGAVDKKPTVTSFQYGSGAGRAWVDVKISPSLSLDGLYQRAEGYEQLGLGGRYDFGLMGTGALNVVQSHHQEGKGWRYQGRYQLQVADTLAVGLQSESYKGLFSDLLQHQNHGYTASQDKHAVDLQWDAGRWGKLGASYASTAPRLGHSQHTFGLSQQFWYSPNLRIDVDAQRQTHSGDYNMGLRFSLPIF</sequence>
<protein>
    <recommendedName>
        <fullName evidence="3">Transporter</fullName>
    </recommendedName>
</protein>
<name>A0ABP9M2X7_9BURK</name>
<gene>
    <name evidence="1" type="ORF">GCM10023337_07720</name>
</gene>
<dbReference type="EMBL" id="BAABKD010000007">
    <property type="protein sequence ID" value="GAA5087377.1"/>
    <property type="molecule type" value="Genomic_DNA"/>
</dbReference>
<evidence type="ECO:0000313" key="1">
    <source>
        <dbReference type="EMBL" id="GAA5087377.1"/>
    </source>
</evidence>
<proteinExistence type="predicted"/>
<reference evidence="2" key="1">
    <citation type="journal article" date="2019" name="Int. J. Syst. Evol. Microbiol.">
        <title>The Global Catalogue of Microorganisms (GCM) 10K type strain sequencing project: providing services to taxonomists for standard genome sequencing and annotation.</title>
        <authorList>
            <consortium name="The Broad Institute Genomics Platform"/>
            <consortium name="The Broad Institute Genome Sequencing Center for Infectious Disease"/>
            <person name="Wu L."/>
            <person name="Ma J."/>
        </authorList>
    </citation>
    <scope>NUCLEOTIDE SEQUENCE [LARGE SCALE GENOMIC DNA]</scope>
    <source>
        <strain evidence="2">JCM 18423</strain>
    </source>
</reference>
<evidence type="ECO:0008006" key="3">
    <source>
        <dbReference type="Google" id="ProtNLM"/>
    </source>
</evidence>
<accession>A0ABP9M2X7</accession>
<organism evidence="1 2">
    <name type="scientific">Paenalcaligenes hermetiae</name>
    <dbReference type="NCBI Taxonomy" id="1157987"/>
    <lineage>
        <taxon>Bacteria</taxon>
        <taxon>Pseudomonadati</taxon>
        <taxon>Pseudomonadota</taxon>
        <taxon>Betaproteobacteria</taxon>
        <taxon>Burkholderiales</taxon>
        <taxon>Alcaligenaceae</taxon>
        <taxon>Paenalcaligenes</taxon>
    </lineage>
</organism>
<evidence type="ECO:0000313" key="2">
    <source>
        <dbReference type="Proteomes" id="UP001500227"/>
    </source>
</evidence>
<comment type="caution">
    <text evidence="1">The sequence shown here is derived from an EMBL/GenBank/DDBJ whole genome shotgun (WGS) entry which is preliminary data.</text>
</comment>
<dbReference type="Proteomes" id="UP001500227">
    <property type="component" value="Unassembled WGS sequence"/>
</dbReference>